<sequence>MAQPPVETRVAFADIDVVHEVKELWAIVQTWPGNLYRAHLQSVTSVSSNQWLRLIAIVGGYLLLRPYIVQLFARSQNLEVESEHAGAAAKISANALRGREAPPVIEESESEEESKASGADWGKKARKRQRQVEKKVAEAQEKARLQLEEDEEDRKLEEFLLRNANFEGNPNPHNLTLDD</sequence>
<proteinExistence type="predicted"/>
<reference evidence="2 3" key="1">
    <citation type="submission" date="2024-06" db="EMBL/GenBank/DDBJ databases">
        <title>Complete genome of Phlyctema vagabunda strain 19-DSS-EL-015.</title>
        <authorList>
            <person name="Fiorenzani C."/>
        </authorList>
    </citation>
    <scope>NUCLEOTIDE SEQUENCE [LARGE SCALE GENOMIC DNA]</scope>
    <source>
        <strain evidence="2 3">19-DSS-EL-015</strain>
    </source>
</reference>
<accession>A0ABR4PH36</accession>
<dbReference type="Proteomes" id="UP001629113">
    <property type="component" value="Unassembled WGS sequence"/>
</dbReference>
<dbReference type="PANTHER" id="PTHR28199">
    <property type="entry name" value="PROCESSING OF GAS1 AND ALP PROTEIN 2"/>
    <property type="match status" value="1"/>
</dbReference>
<comment type="caution">
    <text evidence="2">The sequence shown here is derived from an EMBL/GenBank/DDBJ whole genome shotgun (WGS) entry which is preliminary data.</text>
</comment>
<feature type="region of interest" description="Disordered" evidence="1">
    <location>
        <begin position="91"/>
        <end position="152"/>
    </location>
</feature>
<evidence type="ECO:0000313" key="3">
    <source>
        <dbReference type="Proteomes" id="UP001629113"/>
    </source>
</evidence>
<name>A0ABR4PH36_9HELO</name>
<protein>
    <submittedName>
        <fullName evidence="2">Trafficking PGA2</fullName>
    </submittedName>
</protein>
<organism evidence="2 3">
    <name type="scientific">Phlyctema vagabunda</name>
    <dbReference type="NCBI Taxonomy" id="108571"/>
    <lineage>
        <taxon>Eukaryota</taxon>
        <taxon>Fungi</taxon>
        <taxon>Dikarya</taxon>
        <taxon>Ascomycota</taxon>
        <taxon>Pezizomycotina</taxon>
        <taxon>Leotiomycetes</taxon>
        <taxon>Helotiales</taxon>
        <taxon>Dermateaceae</taxon>
        <taxon>Phlyctema</taxon>
    </lineage>
</organism>
<dbReference type="EMBL" id="JBFCZG010000005">
    <property type="protein sequence ID" value="KAL3422628.1"/>
    <property type="molecule type" value="Genomic_DNA"/>
</dbReference>
<keyword evidence="3" id="KW-1185">Reference proteome</keyword>
<evidence type="ECO:0000256" key="1">
    <source>
        <dbReference type="SAM" id="MobiDB-lite"/>
    </source>
</evidence>
<evidence type="ECO:0000313" key="2">
    <source>
        <dbReference type="EMBL" id="KAL3422628.1"/>
    </source>
</evidence>
<dbReference type="InterPro" id="IPR011431">
    <property type="entry name" value="Trafficking_Pga2"/>
</dbReference>
<gene>
    <name evidence="2" type="ORF">PVAG01_06784</name>
</gene>
<dbReference type="Pfam" id="PF07543">
    <property type="entry name" value="PGA2"/>
    <property type="match status" value="1"/>
</dbReference>
<feature type="compositionally biased region" description="Basic and acidic residues" evidence="1">
    <location>
        <begin position="130"/>
        <end position="152"/>
    </location>
</feature>
<dbReference type="PANTHER" id="PTHR28199:SF1">
    <property type="entry name" value="PROCESSING OF GAS1 AND ALP PROTEIN 2"/>
    <property type="match status" value="1"/>
</dbReference>